<keyword evidence="1" id="KW-1133">Transmembrane helix</keyword>
<organism evidence="3 4">
    <name type="scientific">Bacteroides salyersiae</name>
    <dbReference type="NCBI Taxonomy" id="291644"/>
    <lineage>
        <taxon>Bacteria</taxon>
        <taxon>Pseudomonadati</taxon>
        <taxon>Bacteroidota</taxon>
        <taxon>Bacteroidia</taxon>
        <taxon>Bacteroidales</taxon>
        <taxon>Bacteroidaceae</taxon>
        <taxon>Bacteroides</taxon>
    </lineage>
</organism>
<dbReference type="EMBL" id="VWMK01000030">
    <property type="protein sequence ID" value="KAA3757838.1"/>
    <property type="molecule type" value="Genomic_DNA"/>
</dbReference>
<keyword evidence="1" id="KW-0472">Membrane</keyword>
<dbReference type="SUPFAM" id="SSF51230">
    <property type="entry name" value="Single hybrid motif"/>
    <property type="match status" value="1"/>
</dbReference>
<evidence type="ECO:0000256" key="1">
    <source>
        <dbReference type="SAM" id="Phobius"/>
    </source>
</evidence>
<dbReference type="SUPFAM" id="SSF56954">
    <property type="entry name" value="Outer membrane efflux proteins (OEP)"/>
    <property type="match status" value="1"/>
</dbReference>
<dbReference type="AlphaFoldDB" id="A0A7J4XCZ8"/>
<dbReference type="InterPro" id="IPR011053">
    <property type="entry name" value="Single_hybrid_motif"/>
</dbReference>
<dbReference type="Gene3D" id="1.10.287.470">
    <property type="entry name" value="Helix hairpin bin"/>
    <property type="match status" value="1"/>
</dbReference>
<feature type="transmembrane region" description="Helical" evidence="1">
    <location>
        <begin position="12"/>
        <end position="33"/>
    </location>
</feature>
<sequence length="330" mass="36065">MASQKSQNSNMLLAFLTLLGVIALVAVVGFFMLRKGPEIIQGQAEVDEYRVSSKVPGRILEFRVKEGQTVQAGDTLAILEAPDIAAKMEQARAAEAAAQAQNEKAIKGARQEQIQAAYEMWQKAQAGVVIAEKSYKRVKNLFEQGVMPAQKLDEVTAQLNASIATEKAAKAQYTMAKNGAEREDKMAAAALVERAKGAVAEVESYIKETFLIAQSAGEVSEIFPKVGELVGTGAPIMNIAILKDMWVTFNVREDLLKNLTMGAEFEAFVPALDNKTIKLKVDYMKDLGTYAAWKATKTTGQFDLKTFEVRARPLDKVEGLRPGMSVIIKK</sequence>
<evidence type="ECO:0000313" key="4">
    <source>
        <dbReference type="Proteomes" id="UP000422221"/>
    </source>
</evidence>
<reference evidence="3 4" key="1">
    <citation type="journal article" date="2019" name="Nat. Med.">
        <title>A library of human gut bacterial isolates paired with longitudinal multiomics data enables mechanistic microbiome research.</title>
        <authorList>
            <person name="Poyet M."/>
            <person name="Groussin M."/>
            <person name="Gibbons S.M."/>
            <person name="Avila-Pacheco J."/>
            <person name="Jiang X."/>
            <person name="Kearney S.M."/>
            <person name="Perrotta A.R."/>
            <person name="Berdy B."/>
            <person name="Zhao S."/>
            <person name="Lieberman T.D."/>
            <person name="Swanson P.K."/>
            <person name="Smith M."/>
            <person name="Roesemann S."/>
            <person name="Alexander J.E."/>
            <person name="Rich S.A."/>
            <person name="Livny J."/>
            <person name="Vlamakis H."/>
            <person name="Clish C."/>
            <person name="Bullock K."/>
            <person name="Deik A."/>
            <person name="Scott J."/>
            <person name="Pierce K.A."/>
            <person name="Xavier R.J."/>
            <person name="Alm E.J."/>
        </authorList>
    </citation>
    <scope>NUCLEOTIDE SEQUENCE [LARGE SCALE GENOMIC DNA]</scope>
    <source>
        <strain evidence="3 4">BIOML-A10</strain>
    </source>
</reference>
<dbReference type="Pfam" id="PF25881">
    <property type="entry name" value="HH_YBHG"/>
    <property type="match status" value="1"/>
</dbReference>
<comment type="caution">
    <text evidence="3">The sequence shown here is derived from an EMBL/GenBank/DDBJ whole genome shotgun (WGS) entry which is preliminary data.</text>
</comment>
<dbReference type="RefSeq" id="WP_007482476.1">
    <property type="nucleotide sequence ID" value="NZ_CP083674.1"/>
</dbReference>
<gene>
    <name evidence="3" type="ORF">F3F73_21370</name>
</gene>
<accession>A0A7J4XCZ8</accession>
<dbReference type="Proteomes" id="UP000422221">
    <property type="component" value="Unassembled WGS sequence"/>
</dbReference>
<feature type="domain" description="YbhG-like alpha-helical hairpin" evidence="2">
    <location>
        <begin position="85"/>
        <end position="207"/>
    </location>
</feature>
<dbReference type="PANTHER" id="PTHR30438:SF1">
    <property type="entry name" value="36 KDA ANTIGEN"/>
    <property type="match status" value="1"/>
</dbReference>
<dbReference type="Gene3D" id="2.40.30.170">
    <property type="match status" value="1"/>
</dbReference>
<protein>
    <submittedName>
        <fullName evidence="3">HlyD family efflux transporter periplasmic adaptor subunit</fullName>
    </submittedName>
</protein>
<name>A0A7J4XCZ8_9BACE</name>
<proteinExistence type="predicted"/>
<dbReference type="Gene3D" id="2.40.50.100">
    <property type="match status" value="1"/>
</dbReference>
<evidence type="ECO:0000259" key="2">
    <source>
        <dbReference type="Pfam" id="PF25881"/>
    </source>
</evidence>
<dbReference type="InterPro" id="IPR059052">
    <property type="entry name" value="HH_YbhG-like"/>
</dbReference>
<evidence type="ECO:0000313" key="3">
    <source>
        <dbReference type="EMBL" id="KAA3757838.1"/>
    </source>
</evidence>
<dbReference type="PANTHER" id="PTHR30438">
    <property type="entry name" value="36 KDA ANTIGEN-RELATED"/>
    <property type="match status" value="1"/>
</dbReference>
<keyword evidence="1" id="KW-0812">Transmembrane</keyword>
<dbReference type="SUPFAM" id="SSF111369">
    <property type="entry name" value="HlyD-like secretion proteins"/>
    <property type="match status" value="1"/>
</dbReference>